<evidence type="ECO:0000256" key="4">
    <source>
        <dbReference type="ARBA" id="ARBA00023319"/>
    </source>
</evidence>
<feature type="domain" description="Ig-like" evidence="5">
    <location>
        <begin position="147"/>
        <end position="205"/>
    </location>
</feature>
<dbReference type="AlphaFoldDB" id="V8N4S1"/>
<dbReference type="Proteomes" id="UP000018936">
    <property type="component" value="Unassembled WGS sequence"/>
</dbReference>
<evidence type="ECO:0000256" key="1">
    <source>
        <dbReference type="ARBA" id="ARBA00022729"/>
    </source>
</evidence>
<accession>V8N4S1</accession>
<dbReference type="InterPro" id="IPR013783">
    <property type="entry name" value="Ig-like_fold"/>
</dbReference>
<dbReference type="EMBL" id="AZIM01019238">
    <property type="protein sequence ID" value="ETE56532.1"/>
    <property type="molecule type" value="Genomic_DNA"/>
</dbReference>
<dbReference type="OrthoDB" id="10055367at2759"/>
<dbReference type="InterPro" id="IPR036179">
    <property type="entry name" value="Ig-like_dom_sf"/>
</dbReference>
<organism evidence="6 7">
    <name type="scientific">Ophiophagus hannah</name>
    <name type="common">King cobra</name>
    <name type="synonym">Naja hannah</name>
    <dbReference type="NCBI Taxonomy" id="8665"/>
    <lineage>
        <taxon>Eukaryota</taxon>
        <taxon>Metazoa</taxon>
        <taxon>Chordata</taxon>
        <taxon>Craniata</taxon>
        <taxon>Vertebrata</taxon>
        <taxon>Euteleostomi</taxon>
        <taxon>Lepidosauria</taxon>
        <taxon>Squamata</taxon>
        <taxon>Bifurcata</taxon>
        <taxon>Unidentata</taxon>
        <taxon>Episquamata</taxon>
        <taxon>Toxicofera</taxon>
        <taxon>Serpentes</taxon>
        <taxon>Colubroidea</taxon>
        <taxon>Elapidae</taxon>
        <taxon>Elapinae</taxon>
        <taxon>Ophiophagus</taxon>
    </lineage>
</organism>
<dbReference type="SMART" id="SM00408">
    <property type="entry name" value="IGc2"/>
    <property type="match status" value="1"/>
</dbReference>
<feature type="non-terminal residue" evidence="6">
    <location>
        <position position="1"/>
    </location>
</feature>
<keyword evidence="1" id="KW-0732">Signal</keyword>
<keyword evidence="7" id="KW-1185">Reference proteome</keyword>
<feature type="domain" description="Ig-like" evidence="5">
    <location>
        <begin position="57"/>
        <end position="144"/>
    </location>
</feature>
<dbReference type="SUPFAM" id="SSF48726">
    <property type="entry name" value="Immunoglobulin"/>
    <property type="match status" value="3"/>
</dbReference>
<evidence type="ECO:0000259" key="5">
    <source>
        <dbReference type="PROSITE" id="PS50835"/>
    </source>
</evidence>
<dbReference type="PANTHER" id="PTHR12231">
    <property type="entry name" value="CTX-RELATED TYPE I TRANSMEMBRANE PROTEIN"/>
    <property type="match status" value="1"/>
</dbReference>
<dbReference type="Gene3D" id="2.60.40.10">
    <property type="entry name" value="Immunoglobulins"/>
    <property type="match status" value="2"/>
</dbReference>
<keyword evidence="4" id="KW-0393">Immunoglobulin domain</keyword>
<proteinExistence type="predicted"/>
<keyword evidence="2" id="KW-0677">Repeat</keyword>
<dbReference type="Pfam" id="PF13927">
    <property type="entry name" value="Ig_3"/>
    <property type="match status" value="1"/>
</dbReference>
<dbReference type="GO" id="GO:0043005">
    <property type="term" value="C:neuron projection"/>
    <property type="evidence" value="ECO:0007669"/>
    <property type="project" value="TreeGrafter"/>
</dbReference>
<comment type="caution">
    <text evidence="6">The sequence shown here is derived from an EMBL/GenBank/DDBJ whole genome shotgun (WGS) entry which is preliminary data.</text>
</comment>
<name>V8N4S1_OPHHA</name>
<dbReference type="InterPro" id="IPR003599">
    <property type="entry name" value="Ig_sub"/>
</dbReference>
<evidence type="ECO:0000256" key="2">
    <source>
        <dbReference type="ARBA" id="ARBA00022737"/>
    </source>
</evidence>
<protein>
    <submittedName>
        <fullName evidence="6">Basement membrane-specific heparan sulfate proteoglycan core protein</fullName>
    </submittedName>
</protein>
<dbReference type="SMART" id="SM00409">
    <property type="entry name" value="IG"/>
    <property type="match status" value="2"/>
</dbReference>
<reference evidence="6 7" key="1">
    <citation type="journal article" date="2013" name="Proc. Natl. Acad. Sci. U.S.A.">
        <title>The king cobra genome reveals dynamic gene evolution and adaptation in the snake venom system.</title>
        <authorList>
            <person name="Vonk F.J."/>
            <person name="Casewell N.R."/>
            <person name="Henkel C.V."/>
            <person name="Heimberg A.M."/>
            <person name="Jansen H.J."/>
            <person name="McCleary R.J."/>
            <person name="Kerkkamp H.M."/>
            <person name="Vos R.A."/>
            <person name="Guerreiro I."/>
            <person name="Calvete J.J."/>
            <person name="Wuster W."/>
            <person name="Woods A.E."/>
            <person name="Logan J.M."/>
            <person name="Harrison R.A."/>
            <person name="Castoe T.A."/>
            <person name="de Koning A.P."/>
            <person name="Pollock D.D."/>
            <person name="Yandell M."/>
            <person name="Calderon D."/>
            <person name="Renjifo C."/>
            <person name="Currier R.B."/>
            <person name="Salgado D."/>
            <person name="Pla D."/>
            <person name="Sanz L."/>
            <person name="Hyder A.S."/>
            <person name="Ribeiro J.M."/>
            <person name="Arntzen J.W."/>
            <person name="van den Thillart G.E."/>
            <person name="Boetzer M."/>
            <person name="Pirovano W."/>
            <person name="Dirks R.P."/>
            <person name="Spaink H.P."/>
            <person name="Duboule D."/>
            <person name="McGlinn E."/>
            <person name="Kini R.M."/>
            <person name="Richardson M.K."/>
        </authorList>
    </citation>
    <scope>NUCLEOTIDE SEQUENCE</scope>
    <source>
        <tissue evidence="6">Blood</tissue>
    </source>
</reference>
<dbReference type="PANTHER" id="PTHR12231:SF267">
    <property type="entry name" value="BASEMENT MEMBRANE-SPECIFIC HEPARAN SULFATE PROTEOGLYCAN CORE PROTEIN"/>
    <property type="match status" value="1"/>
</dbReference>
<gene>
    <name evidence="6" type="primary">HSPG2</name>
    <name evidence="6" type="ORF">L345_17757</name>
</gene>
<dbReference type="InterPro" id="IPR007110">
    <property type="entry name" value="Ig-like_dom"/>
</dbReference>
<evidence type="ECO:0000313" key="7">
    <source>
        <dbReference type="Proteomes" id="UP000018936"/>
    </source>
</evidence>
<dbReference type="InterPro" id="IPR051170">
    <property type="entry name" value="Neural/epithelial_adhesion"/>
</dbReference>
<dbReference type="InterPro" id="IPR003598">
    <property type="entry name" value="Ig_sub2"/>
</dbReference>
<keyword evidence="3" id="KW-1015">Disulfide bond</keyword>
<sequence length="205" mass="22128">LPPRPQVSNAHLRLVRLTPADSGEYVCRVSGGSVPQEASFVVSVVANTSPTSRLQSPIISIEPHSVVVRGGEDASFRCHVHKGTPPLKITWKLPNNQLLDNVRISPNGSAITISNARPENHGAYRCVVSNQFGIANSLVNVLVQGLPTVSVVPKGPLQLKVGKSISVDCLADGDPRAVVRWTKLGTWKKLENQRMLPLESRAVLQ</sequence>
<evidence type="ECO:0000313" key="6">
    <source>
        <dbReference type="EMBL" id="ETE56532.1"/>
    </source>
</evidence>
<dbReference type="PROSITE" id="PS50835">
    <property type="entry name" value="IG_LIKE"/>
    <property type="match status" value="2"/>
</dbReference>
<feature type="non-terminal residue" evidence="6">
    <location>
        <position position="205"/>
    </location>
</feature>
<dbReference type="CDD" id="cd00096">
    <property type="entry name" value="Ig"/>
    <property type="match status" value="1"/>
</dbReference>
<evidence type="ECO:0000256" key="3">
    <source>
        <dbReference type="ARBA" id="ARBA00023157"/>
    </source>
</evidence>